<evidence type="ECO:0008006" key="4">
    <source>
        <dbReference type="Google" id="ProtNLM"/>
    </source>
</evidence>
<dbReference type="GeneID" id="56038723"/>
<dbReference type="RefSeq" id="WP_179269487.1">
    <property type="nucleotide sequence ID" value="NZ_CP058579.1"/>
</dbReference>
<organism evidence="2 3">
    <name type="scientific">Halorarum salinum</name>
    <dbReference type="NCBI Taxonomy" id="2743089"/>
    <lineage>
        <taxon>Archaea</taxon>
        <taxon>Methanobacteriati</taxon>
        <taxon>Methanobacteriota</taxon>
        <taxon>Stenosarchaea group</taxon>
        <taxon>Halobacteria</taxon>
        <taxon>Halobacteriales</taxon>
        <taxon>Haloferacaceae</taxon>
        <taxon>Halorarum</taxon>
    </lineage>
</organism>
<sequence>MTEHSRHFDRRTFLKASGVALAGATAASGSVAGESTWNYELAGEALDAGAQEVVVQDDWAYTANGASIATVDLSDPTAPLLGGTAPGHGDDNKDVKVAGDVAGLADDGSAGGVTFFDVSDPAVPVELSFYDAASGVHNCYLEDDYAYLCINDSFAYARMVIVDVSDPENPVSLEGDERGSGGAWMLRDRHPDMADAGVNPIHDIYVQDDLAYMCFWDAGVVVADVSDPTDPRAVAHFGAADDAGERPEDAVEQYERYLGGHETNAHYVRPTPDGEYTLVGAETFPGPYEDAVVPGDHGGIRIFDTGDLSTDSEPGDPHEGHVGYIPAPDRPADALRTSHNFDVTDSKVFASFYQGGIHAYDIEDPGDPRHLAGFAAPGTAYWAAVDLPTAGPRRYTVGSDIGKGLTVLELNHETPGEQSWDADEELGPDDVLTGTMGKPL</sequence>
<dbReference type="Pfam" id="PF08309">
    <property type="entry name" value="LVIVD"/>
    <property type="match status" value="4"/>
</dbReference>
<accession>A0A7D5QHP1</accession>
<reference evidence="2 3" key="1">
    <citation type="submission" date="2020-06" db="EMBL/GenBank/DDBJ databases">
        <title>NJ-3-1, isolated from saline soil.</title>
        <authorList>
            <person name="Cui H.L."/>
            <person name="Shi X."/>
        </authorList>
    </citation>
    <scope>NUCLEOTIDE SEQUENCE [LARGE SCALE GENOMIC DNA]</scope>
    <source>
        <strain evidence="2 3">NJ-3-1</strain>
    </source>
</reference>
<dbReference type="InterPro" id="IPR006311">
    <property type="entry name" value="TAT_signal"/>
</dbReference>
<dbReference type="Proteomes" id="UP000509626">
    <property type="component" value="Chromosome"/>
</dbReference>
<dbReference type="InterPro" id="IPR013211">
    <property type="entry name" value="LVIVD"/>
</dbReference>
<evidence type="ECO:0000313" key="2">
    <source>
        <dbReference type="EMBL" id="QLG62902.1"/>
    </source>
</evidence>
<feature type="region of interest" description="Disordered" evidence="1">
    <location>
        <begin position="414"/>
        <end position="440"/>
    </location>
</feature>
<dbReference type="OrthoDB" id="134269at2157"/>
<evidence type="ECO:0000256" key="1">
    <source>
        <dbReference type="SAM" id="MobiDB-lite"/>
    </source>
</evidence>
<dbReference type="PROSITE" id="PS51318">
    <property type="entry name" value="TAT"/>
    <property type="match status" value="1"/>
</dbReference>
<keyword evidence="3" id="KW-1185">Reference proteome</keyword>
<evidence type="ECO:0000313" key="3">
    <source>
        <dbReference type="Proteomes" id="UP000509626"/>
    </source>
</evidence>
<protein>
    <recommendedName>
        <fullName evidence="4">LVIVD repeat-containing protein</fullName>
    </recommendedName>
</protein>
<proteinExistence type="predicted"/>
<dbReference type="EMBL" id="CP058579">
    <property type="protein sequence ID" value="QLG62902.1"/>
    <property type="molecule type" value="Genomic_DNA"/>
</dbReference>
<name>A0A7D5QHP1_9EURY</name>
<gene>
    <name evidence="2" type="ORF">HUG12_14650</name>
</gene>
<dbReference type="KEGG" id="halu:HUG12_14650"/>
<dbReference type="AlphaFoldDB" id="A0A7D5QHP1"/>